<evidence type="ECO:0000313" key="1">
    <source>
        <dbReference type="EMBL" id="SKB95888.1"/>
    </source>
</evidence>
<dbReference type="SUPFAM" id="SSF48295">
    <property type="entry name" value="TrpR-like"/>
    <property type="match status" value="1"/>
</dbReference>
<dbReference type="EMBL" id="FUZF01000016">
    <property type="protein sequence ID" value="SKB95888.1"/>
    <property type="molecule type" value="Genomic_DNA"/>
</dbReference>
<organism evidence="1 2">
    <name type="scientific">Sphingobacterium nematocida</name>
    <dbReference type="NCBI Taxonomy" id="1513896"/>
    <lineage>
        <taxon>Bacteria</taxon>
        <taxon>Pseudomonadati</taxon>
        <taxon>Bacteroidota</taxon>
        <taxon>Sphingobacteriia</taxon>
        <taxon>Sphingobacteriales</taxon>
        <taxon>Sphingobacteriaceae</taxon>
        <taxon>Sphingobacterium</taxon>
    </lineage>
</organism>
<sequence>MRLSAGEKMEIIQTVTRSEIGVKRTLNEFGIPKSTFYSWYDGT</sequence>
<dbReference type="InterPro" id="IPR036388">
    <property type="entry name" value="WH-like_DNA-bd_sf"/>
</dbReference>
<accession>A0A1T5FIG6</accession>
<dbReference type="GO" id="GO:0043565">
    <property type="term" value="F:sequence-specific DNA binding"/>
    <property type="evidence" value="ECO:0007669"/>
    <property type="project" value="InterPro"/>
</dbReference>
<dbReference type="InterPro" id="IPR010921">
    <property type="entry name" value="Trp_repressor/repl_initiator"/>
</dbReference>
<keyword evidence="2" id="KW-1185">Reference proteome</keyword>
<dbReference type="Gene3D" id="1.10.10.10">
    <property type="entry name" value="Winged helix-like DNA-binding domain superfamily/Winged helix DNA-binding domain"/>
    <property type="match status" value="1"/>
</dbReference>
<protein>
    <submittedName>
        <fullName evidence="1">CENP-B N-terminal DNA-binding domain-containing protein</fullName>
    </submittedName>
</protein>
<evidence type="ECO:0000313" key="2">
    <source>
        <dbReference type="Proteomes" id="UP000190150"/>
    </source>
</evidence>
<reference evidence="2" key="1">
    <citation type="submission" date="2017-02" db="EMBL/GenBank/DDBJ databases">
        <authorList>
            <person name="Varghese N."/>
            <person name="Submissions S."/>
        </authorList>
    </citation>
    <scope>NUCLEOTIDE SEQUENCE [LARGE SCALE GENOMIC DNA]</scope>
    <source>
        <strain evidence="2">DSM 24091</strain>
    </source>
</reference>
<proteinExistence type="predicted"/>
<keyword evidence="1" id="KW-0238">DNA-binding</keyword>
<name>A0A1T5FIG6_9SPHI</name>
<dbReference type="Proteomes" id="UP000190150">
    <property type="component" value="Unassembled WGS sequence"/>
</dbReference>
<dbReference type="AlphaFoldDB" id="A0A1T5FIG6"/>
<gene>
    <name evidence="1" type="ORF">SAMN05660841_03284</name>
</gene>
<dbReference type="STRING" id="1513896.SAMN05660841_03284"/>